<dbReference type="AlphaFoldDB" id="A0A074YHR8"/>
<dbReference type="PANTHER" id="PTHR39614">
    <property type="entry name" value="INTEGRAL MEMBRANE PROTEIN"/>
    <property type="match status" value="1"/>
</dbReference>
<evidence type="ECO:0000256" key="1">
    <source>
        <dbReference type="SAM" id="Phobius"/>
    </source>
</evidence>
<keyword evidence="1" id="KW-0472">Membrane</keyword>
<dbReference type="Proteomes" id="UP000030641">
    <property type="component" value="Unassembled WGS sequence"/>
</dbReference>
<dbReference type="HOGENOM" id="CLU_1457753_0_0_1"/>
<keyword evidence="1" id="KW-0812">Transmembrane</keyword>
<dbReference type="InParanoid" id="A0A074YHR8"/>
<dbReference type="OMA" id="PTRMLWD"/>
<keyword evidence="1" id="KW-1133">Transmembrane helix</keyword>
<feature type="domain" description="Rhodopsin" evidence="2">
    <location>
        <begin position="12"/>
        <end position="105"/>
    </location>
</feature>
<dbReference type="Pfam" id="PF20684">
    <property type="entry name" value="Fung_rhodopsin"/>
    <property type="match status" value="1"/>
</dbReference>
<dbReference type="PANTHER" id="PTHR39614:SF2">
    <property type="entry name" value="INTEGRAL MEMBRANE PROTEIN"/>
    <property type="match status" value="1"/>
</dbReference>
<evidence type="ECO:0000313" key="4">
    <source>
        <dbReference type="Proteomes" id="UP000030641"/>
    </source>
</evidence>
<evidence type="ECO:0000259" key="2">
    <source>
        <dbReference type="Pfam" id="PF20684"/>
    </source>
</evidence>
<reference evidence="3 4" key="1">
    <citation type="journal article" date="2014" name="BMC Genomics">
        <title>Genome sequencing of four Aureobasidium pullulans varieties: biotechnological potential, stress tolerance, and description of new species.</title>
        <authorList>
            <person name="Gostin Ar C."/>
            <person name="Ohm R.A."/>
            <person name="Kogej T."/>
            <person name="Sonjak S."/>
            <person name="Turk M."/>
            <person name="Zajc J."/>
            <person name="Zalar P."/>
            <person name="Grube M."/>
            <person name="Sun H."/>
            <person name="Han J."/>
            <person name="Sharma A."/>
            <person name="Chiniquy J."/>
            <person name="Ngan C.Y."/>
            <person name="Lipzen A."/>
            <person name="Barry K."/>
            <person name="Grigoriev I.V."/>
            <person name="Gunde-Cimerman N."/>
        </authorList>
    </citation>
    <scope>NUCLEOTIDE SEQUENCE [LARGE SCALE GENOMIC DNA]</scope>
    <source>
        <strain evidence="3 4">EXF-2481</strain>
    </source>
</reference>
<sequence>MERGGSGPQVDSILSMSIEVLLIICPAWLLWTLHMPLRKKLGCAIYFGLRFPTVILTIFRLLVFIKANKETDPTFYMTMPVVLTQLEMHFTVLAATIPILRNPLEKLNSGYLNTTLEQMDPAASAIYISSRSGSSGKGPSIALSHMIGSKRRDDGISVQRSGEGIETIAEGGSDTVEEGQSVLSESSDKIMIKRTVMIDYA</sequence>
<dbReference type="OrthoDB" id="3897607at2759"/>
<keyword evidence="4" id="KW-1185">Reference proteome</keyword>
<dbReference type="RefSeq" id="XP_013345654.1">
    <property type="nucleotide sequence ID" value="XM_013490200.1"/>
</dbReference>
<gene>
    <name evidence="3" type="ORF">AUEXF2481DRAFT_3088</name>
</gene>
<accession>A0A074YHR8</accession>
<evidence type="ECO:0000313" key="3">
    <source>
        <dbReference type="EMBL" id="KEQ97255.1"/>
    </source>
</evidence>
<feature type="transmembrane region" description="Helical" evidence="1">
    <location>
        <begin position="43"/>
        <end position="65"/>
    </location>
</feature>
<feature type="transmembrane region" description="Helical" evidence="1">
    <location>
        <begin position="12"/>
        <end position="31"/>
    </location>
</feature>
<proteinExistence type="predicted"/>
<dbReference type="STRING" id="1043005.A0A074YHR8"/>
<dbReference type="InterPro" id="IPR049326">
    <property type="entry name" value="Rhodopsin_dom_fungi"/>
</dbReference>
<dbReference type="GeneID" id="25364296"/>
<protein>
    <recommendedName>
        <fullName evidence="2">Rhodopsin domain-containing protein</fullName>
    </recommendedName>
</protein>
<name>A0A074YHR8_AURSE</name>
<organism evidence="3 4">
    <name type="scientific">Aureobasidium subglaciale (strain EXF-2481)</name>
    <name type="common">Aureobasidium pullulans var. subglaciale</name>
    <dbReference type="NCBI Taxonomy" id="1043005"/>
    <lineage>
        <taxon>Eukaryota</taxon>
        <taxon>Fungi</taxon>
        <taxon>Dikarya</taxon>
        <taxon>Ascomycota</taxon>
        <taxon>Pezizomycotina</taxon>
        <taxon>Dothideomycetes</taxon>
        <taxon>Dothideomycetidae</taxon>
        <taxon>Dothideales</taxon>
        <taxon>Saccotheciaceae</taxon>
        <taxon>Aureobasidium</taxon>
    </lineage>
</organism>
<dbReference type="EMBL" id="KL584754">
    <property type="protein sequence ID" value="KEQ97255.1"/>
    <property type="molecule type" value="Genomic_DNA"/>
</dbReference>